<dbReference type="RefSeq" id="WP_068480225.1">
    <property type="nucleotide sequence ID" value="NZ_CZJS01000105.1"/>
</dbReference>
<proteinExistence type="predicted"/>
<sequence length="360" mass="38697">MEQIRLSTPKQILDAVPRLLGYSPVGSLVAIPLSGKRGGVVLRFDLPVVPGRPPVRGAYANAVVGHLAHLNSIERVVFVLSPDLPFGVGPRPPFSWLAEELVAASDRAGIEVVLCICRASDAWGVYGCDDPDCCDIGPRGLGTQQSWLDAAPKPVDDSAVAPASRSRRLAFAEADERHWQLHDGEEDLTSMRRGWLTSFAPASLSAGPDDARLAQLLCMLRGRHTSELLLVTIAFGASDGLLSLAQVWGTVIGESEQPRLPAFSRKRVRGAVRVLRELAALVDLDDESGLLAGLSWLEWASGRSSAAASFAQSALSVRPDDSLASSVAWLVERNVVAPWLSVVEEWNEETESASALRRDS</sequence>
<dbReference type="OrthoDB" id="4954868at2"/>
<dbReference type="AlphaFoldDB" id="A0A7W4YFC6"/>
<keyword evidence="2" id="KW-1185">Reference proteome</keyword>
<gene>
    <name evidence="1" type="ORF">FHX72_000993</name>
</gene>
<accession>A0A7W4YFC6</accession>
<dbReference type="Pfam" id="PF13830">
    <property type="entry name" value="DUF4192"/>
    <property type="match status" value="1"/>
</dbReference>
<evidence type="ECO:0000313" key="2">
    <source>
        <dbReference type="Proteomes" id="UP000545286"/>
    </source>
</evidence>
<reference evidence="1 2" key="1">
    <citation type="submission" date="2020-08" db="EMBL/GenBank/DDBJ databases">
        <title>Sequencing the genomes of 1000 actinobacteria strains.</title>
        <authorList>
            <person name="Klenk H.-P."/>
        </authorList>
    </citation>
    <scope>NUCLEOTIDE SEQUENCE [LARGE SCALE GENOMIC DNA]</scope>
    <source>
        <strain evidence="1 2">DSM 20419</strain>
    </source>
</reference>
<name>A0A7W4YFC6_9MICO</name>
<comment type="caution">
    <text evidence="1">The sequence shown here is derived from an EMBL/GenBank/DDBJ whole genome shotgun (WGS) entry which is preliminary data.</text>
</comment>
<organism evidence="1 2">
    <name type="scientific">Pseudoclavibacter helvolus</name>
    <dbReference type="NCBI Taxonomy" id="255205"/>
    <lineage>
        <taxon>Bacteria</taxon>
        <taxon>Bacillati</taxon>
        <taxon>Actinomycetota</taxon>
        <taxon>Actinomycetes</taxon>
        <taxon>Micrococcales</taxon>
        <taxon>Microbacteriaceae</taxon>
        <taxon>Pseudoclavibacter</taxon>
    </lineage>
</organism>
<dbReference type="EMBL" id="JACHWJ010000001">
    <property type="protein sequence ID" value="MBB2956881.1"/>
    <property type="molecule type" value="Genomic_DNA"/>
</dbReference>
<evidence type="ECO:0000313" key="1">
    <source>
        <dbReference type="EMBL" id="MBB2956881.1"/>
    </source>
</evidence>
<evidence type="ECO:0008006" key="3">
    <source>
        <dbReference type="Google" id="ProtNLM"/>
    </source>
</evidence>
<dbReference type="Proteomes" id="UP000545286">
    <property type="component" value="Unassembled WGS sequence"/>
</dbReference>
<protein>
    <recommendedName>
        <fullName evidence="3">DUF4192 family protein</fullName>
    </recommendedName>
</protein>
<dbReference type="InterPro" id="IPR025447">
    <property type="entry name" value="DUF4192"/>
</dbReference>